<accession>A0A0B6S9N7</accession>
<dbReference type="Proteomes" id="UP000031838">
    <property type="component" value="Chromosome 2"/>
</dbReference>
<evidence type="ECO:0008006" key="3">
    <source>
        <dbReference type="Google" id="ProtNLM"/>
    </source>
</evidence>
<keyword evidence="2" id="KW-1185">Reference proteome</keyword>
<protein>
    <recommendedName>
        <fullName evidence="3">Transcriptional regulator</fullName>
    </recommendedName>
</protein>
<dbReference type="HOGENOM" id="CLU_149848_1_0_4"/>
<dbReference type="KEGG" id="bgp:BGL_2c08880"/>
<gene>
    <name evidence="1" type="ORF">BGL_2c08880</name>
</gene>
<proteinExistence type="predicted"/>
<evidence type="ECO:0000313" key="2">
    <source>
        <dbReference type="Proteomes" id="UP000031838"/>
    </source>
</evidence>
<name>A0A0B6S9N7_BURPL</name>
<dbReference type="EMBL" id="CP002581">
    <property type="protein sequence ID" value="AJK48966.1"/>
    <property type="molecule type" value="Genomic_DNA"/>
</dbReference>
<reference evidence="2" key="1">
    <citation type="submission" date="2011-03" db="EMBL/GenBank/DDBJ databases">
        <authorList>
            <person name="Voget S."/>
            <person name="Streit W.R."/>
            <person name="Jaeger K.E."/>
            <person name="Daniel R."/>
        </authorList>
    </citation>
    <scope>NUCLEOTIDE SEQUENCE [LARGE SCALE GENOMIC DNA]</scope>
    <source>
        <strain evidence="2">PG1</strain>
    </source>
</reference>
<reference evidence="1 2" key="2">
    <citation type="journal article" date="2016" name="Appl. Microbiol. Biotechnol.">
        <title>Mutations improving production and secretion of extracellular lipase by Burkholderia glumae PG1.</title>
        <authorList>
            <person name="Knapp A."/>
            <person name="Voget S."/>
            <person name="Gao R."/>
            <person name="Zaburannyi N."/>
            <person name="Krysciak D."/>
            <person name="Breuer M."/>
            <person name="Hauer B."/>
            <person name="Streit W.R."/>
            <person name="Muller R."/>
            <person name="Daniel R."/>
            <person name="Jaeger K.E."/>
        </authorList>
    </citation>
    <scope>NUCLEOTIDE SEQUENCE [LARGE SCALE GENOMIC DNA]</scope>
    <source>
        <strain evidence="1 2">PG1</strain>
    </source>
</reference>
<sequence>MQQANIKQYRGYAVAPSVHRLPDGCFSSNLTLTRVDPRGGPTCYEFYSLDYFGSEEAALRHSSRYACHWIDTRG</sequence>
<organism evidence="1 2">
    <name type="scientific">Burkholderia plantarii</name>
    <dbReference type="NCBI Taxonomy" id="41899"/>
    <lineage>
        <taxon>Bacteria</taxon>
        <taxon>Pseudomonadati</taxon>
        <taxon>Pseudomonadota</taxon>
        <taxon>Betaproteobacteria</taxon>
        <taxon>Burkholderiales</taxon>
        <taxon>Burkholderiaceae</taxon>
        <taxon>Burkholderia</taxon>
    </lineage>
</organism>
<dbReference type="AlphaFoldDB" id="A0A0B6S9N7"/>
<dbReference type="RefSeq" id="WP_042627508.1">
    <property type="nucleotide sequence ID" value="NZ_CP002581.1"/>
</dbReference>
<evidence type="ECO:0000313" key="1">
    <source>
        <dbReference type="EMBL" id="AJK48966.1"/>
    </source>
</evidence>